<feature type="region of interest" description="Disordered" evidence="2">
    <location>
        <begin position="822"/>
        <end position="848"/>
    </location>
</feature>
<organism evidence="4 5">
    <name type="scientific">Toxoplasma gondii (strain ATCC 50861 / VEG)</name>
    <dbReference type="NCBI Taxonomy" id="432359"/>
    <lineage>
        <taxon>Eukaryota</taxon>
        <taxon>Sar</taxon>
        <taxon>Alveolata</taxon>
        <taxon>Apicomplexa</taxon>
        <taxon>Conoidasida</taxon>
        <taxon>Coccidia</taxon>
        <taxon>Eucoccidiorida</taxon>
        <taxon>Eimeriorina</taxon>
        <taxon>Sarcocystidae</taxon>
        <taxon>Toxoplasma</taxon>
    </lineage>
</organism>
<feature type="compositionally biased region" description="Polar residues" evidence="2">
    <location>
        <begin position="623"/>
        <end position="635"/>
    </location>
</feature>
<keyword evidence="1" id="KW-0175">Coiled coil</keyword>
<dbReference type="VEuPathDB" id="ToxoDB:TGVEG_225400"/>
<feature type="chain" id="PRO_5004731306" evidence="3">
    <location>
        <begin position="21"/>
        <end position="957"/>
    </location>
</feature>
<dbReference type="eggNOG" id="ENOG502QZUG">
    <property type="taxonomic scope" value="Eukaryota"/>
</dbReference>
<feature type="compositionally biased region" description="Polar residues" evidence="2">
    <location>
        <begin position="577"/>
        <end position="592"/>
    </location>
</feature>
<feature type="region of interest" description="Disordered" evidence="2">
    <location>
        <begin position="575"/>
        <end position="652"/>
    </location>
</feature>
<evidence type="ECO:0000313" key="4">
    <source>
        <dbReference type="EMBL" id="ESS32545.1"/>
    </source>
</evidence>
<feature type="region of interest" description="Disordered" evidence="2">
    <location>
        <begin position="521"/>
        <end position="543"/>
    </location>
</feature>
<evidence type="ECO:0000256" key="3">
    <source>
        <dbReference type="SAM" id="SignalP"/>
    </source>
</evidence>
<evidence type="ECO:0000313" key="5">
    <source>
        <dbReference type="Proteomes" id="UP000002226"/>
    </source>
</evidence>
<accession>V5BAM1</accession>
<gene>
    <name evidence="4" type="ORF">TGVEG_225400</name>
</gene>
<sequence length="957" mass="107035">MRGGSIFVTVLLIVWPVCQRMPTSGDGINIVDSGSGDQWTLRFEDAARHPSNNPVEASPERKLLADDSPPSMEFVLVRGPQKISRVKWNTAVSRALSRRNRVPVKSSRSAKSKNDFRLGSLNMISAYEELLSEYQEDQKEKMELQLLQGWQRKMVQPRRTVKSFADLIIVPPPPEEGILLGGYVLEPVTEDDLNMAVYQPKAFYELEEPGNKERMELLAGKQHKMLNSLDDEALHALNKGAGVLGQLVDQVTGTAGGMSEAVKKVGQEALAVAASRAPEESAGYVNLRTGLPCIPSPDHIYCVATPTTTTTKAPPSLVELLKYRKKKEEEEEEKRRRVELAIHLEQQKRQHNPYDQPVYFEAAESQLMKPTDVFKKKMFVHREKAGKEEEHLASFSSMQEAQTVLKFAKHATHKREDEPSFSRDSESETPLPASALNAASRRARGSSKALPEQPQTGVIQDARHASRHYGKAIVEEVIRPRQLKDFRVRSDKAWPLSPREPTRLLNTILNAEQISLEEAFSVAPSRQDRASRRKKADSRWSTRQSDIVIDPIPSLRVLRKSNLATPLHLFRSRSAEPLTSHSSDKQSVQKVESQGDGGSFADVTSLEETPARKTRKSDGIQPGFSSVPLTGSSDGDAQENLPGTAPADEHNKGGSVIVEGARRFQSHIQSATLTPQQLAKYTRGNKPSSLASNEDLIKTEKERAKRERQEQRLSRLTDNFTAMSYAEELHNAALATGDPLPSDAVVGPFLRVSSLPPILREKVERTQQHKERRREEKDARQERKREEWQATKNNARLQQLENNLSDRTLAFITGYLNSDTPSSINKASECGSKVKCTRGSPAAKDQSLKPFDVTIDTNKSTEDTLRQASPRVKGFSEVANQRSGINTHSVEEESNAGKRSRHTESSWSPLTKTDQSILLDELHLARVVWLDGEDNENPFQIHPRVSRISRNIDTSFF</sequence>
<keyword evidence="3" id="KW-0732">Signal</keyword>
<feature type="region of interest" description="Disordered" evidence="2">
    <location>
        <begin position="761"/>
        <end position="794"/>
    </location>
</feature>
<name>V5BAM1_TOXGV</name>
<reference evidence="4" key="1">
    <citation type="submission" date="2007-03" db="EMBL/GenBank/DDBJ databases">
        <authorList>
            <person name="Paulsen I."/>
        </authorList>
    </citation>
    <scope>NUCLEOTIDE SEQUENCE</scope>
    <source>
        <strain evidence="4">VEG</strain>
    </source>
</reference>
<keyword evidence="5" id="KW-1185">Reference proteome</keyword>
<protein>
    <submittedName>
        <fullName evidence="4">Uncharacterized protein</fullName>
    </submittedName>
</protein>
<feature type="region of interest" description="Disordered" evidence="2">
    <location>
        <begin position="410"/>
        <end position="464"/>
    </location>
</feature>
<dbReference type="OMA" id="FAKHATH"/>
<dbReference type="OrthoDB" id="330863at2759"/>
<dbReference type="PaxDb" id="5811-TGME49_025400"/>
<dbReference type="AlphaFoldDB" id="V5BAM1"/>
<feature type="region of interest" description="Disordered" evidence="2">
    <location>
        <begin position="881"/>
        <end position="909"/>
    </location>
</feature>
<proteinExistence type="predicted"/>
<feature type="compositionally biased region" description="Basic and acidic residues" evidence="2">
    <location>
        <begin position="414"/>
        <end position="426"/>
    </location>
</feature>
<evidence type="ECO:0000256" key="2">
    <source>
        <dbReference type="SAM" id="MobiDB-lite"/>
    </source>
</evidence>
<dbReference type="Proteomes" id="UP000002226">
    <property type="component" value="Unassembled WGS sequence"/>
</dbReference>
<feature type="compositionally biased region" description="Low complexity" evidence="2">
    <location>
        <begin position="431"/>
        <end position="450"/>
    </location>
</feature>
<feature type="compositionally biased region" description="Basic and acidic residues" evidence="2">
    <location>
        <begin position="761"/>
        <end position="789"/>
    </location>
</feature>
<feature type="coiled-coil region" evidence="1">
    <location>
        <begin position="690"/>
        <end position="719"/>
    </location>
</feature>
<comment type="caution">
    <text evidence="4">The sequence shown here is derived from an EMBL/GenBank/DDBJ whole genome shotgun (WGS) entry which is preliminary data.</text>
</comment>
<feature type="signal peptide" evidence="3">
    <location>
        <begin position="1"/>
        <end position="20"/>
    </location>
</feature>
<evidence type="ECO:0000256" key="1">
    <source>
        <dbReference type="SAM" id="Coils"/>
    </source>
</evidence>
<dbReference type="EMBL" id="AAYL02000132">
    <property type="protein sequence ID" value="ESS32545.1"/>
    <property type="molecule type" value="Genomic_DNA"/>
</dbReference>